<dbReference type="RefSeq" id="WP_136897243.1">
    <property type="nucleotide sequence ID" value="NZ_SWJE01000012.1"/>
</dbReference>
<comment type="caution">
    <text evidence="1">The sequence shown here is derived from an EMBL/GenBank/DDBJ whole genome shotgun (WGS) entry which is preliminary data.</text>
</comment>
<sequence length="182" mass="20141">MNTPYMATEPGNDGGSPQDWPLLLGNLMLARMPSAAEWKQTLKACLASSESLSERTQEAAQQWSSAWHLRADTAGFIEYWRQCGETAQQLGKRLFDWQMQAAAQWQQQGYALLPQLLHARGEGDMVLVSCAAQQAARKQWDDQNGALMQWFSGISPAFLQCLQLWLEAGPESAGGERPDPAA</sequence>
<accession>A0A4U1HZX8</accession>
<dbReference type="OrthoDB" id="9131578at2"/>
<name>A0A4U1HZX8_9BURK</name>
<organism evidence="1 2">
    <name type="scientific">Trinickia terrae</name>
    <dbReference type="NCBI Taxonomy" id="2571161"/>
    <lineage>
        <taxon>Bacteria</taxon>
        <taxon>Pseudomonadati</taxon>
        <taxon>Pseudomonadota</taxon>
        <taxon>Betaproteobacteria</taxon>
        <taxon>Burkholderiales</taxon>
        <taxon>Burkholderiaceae</taxon>
        <taxon>Trinickia</taxon>
    </lineage>
</organism>
<dbReference type="AlphaFoldDB" id="A0A4U1HZX8"/>
<dbReference type="EMBL" id="SWJE01000012">
    <property type="protein sequence ID" value="TKC86026.1"/>
    <property type="molecule type" value="Genomic_DNA"/>
</dbReference>
<reference evidence="1 2" key="1">
    <citation type="submission" date="2019-04" db="EMBL/GenBank/DDBJ databases">
        <title>Trinickia sp. 7GSK02, isolated from subtropical forest soil.</title>
        <authorList>
            <person name="Gao Z.-H."/>
            <person name="Qiu L.-H."/>
        </authorList>
    </citation>
    <scope>NUCLEOTIDE SEQUENCE [LARGE SCALE GENOMIC DNA]</scope>
    <source>
        <strain evidence="1 2">7GSK02</strain>
    </source>
</reference>
<keyword evidence="2" id="KW-1185">Reference proteome</keyword>
<protein>
    <submittedName>
        <fullName evidence="1">Uncharacterized protein</fullName>
    </submittedName>
</protein>
<proteinExistence type="predicted"/>
<evidence type="ECO:0000313" key="2">
    <source>
        <dbReference type="Proteomes" id="UP000305539"/>
    </source>
</evidence>
<evidence type="ECO:0000313" key="1">
    <source>
        <dbReference type="EMBL" id="TKC86026.1"/>
    </source>
</evidence>
<dbReference type="Proteomes" id="UP000305539">
    <property type="component" value="Unassembled WGS sequence"/>
</dbReference>
<gene>
    <name evidence="1" type="ORF">FAZ69_22240</name>
</gene>